<organism evidence="11 12">
    <name type="scientific">Sphingobacterium mizutaii</name>
    <dbReference type="NCBI Taxonomy" id="1010"/>
    <lineage>
        <taxon>Bacteria</taxon>
        <taxon>Pseudomonadati</taxon>
        <taxon>Bacteroidota</taxon>
        <taxon>Sphingobacteriia</taxon>
        <taxon>Sphingobacteriales</taxon>
        <taxon>Sphingobacteriaceae</taxon>
        <taxon>Sphingobacterium</taxon>
    </lineage>
</organism>
<accession>A0AAJ4XCL5</accession>
<comment type="cofactor">
    <cofactor evidence="1">
        <name>pyridoxal 5'-phosphate</name>
        <dbReference type="ChEBI" id="CHEBI:597326"/>
    </cofactor>
</comment>
<reference evidence="11 12" key="1">
    <citation type="submission" date="2017-06" db="EMBL/GenBank/DDBJ databases">
        <authorList>
            <consortium name="Pathogen Informatics"/>
        </authorList>
    </citation>
    <scope>NUCLEOTIDE SEQUENCE [LARGE SCALE GENOMIC DNA]</scope>
    <source>
        <strain evidence="11 12">NCTC12149</strain>
    </source>
</reference>
<evidence type="ECO:0000259" key="10">
    <source>
        <dbReference type="Pfam" id="PF00291"/>
    </source>
</evidence>
<comment type="similarity">
    <text evidence="2">Belongs to the cysteine synthase/cystathionine beta-synthase family.</text>
</comment>
<keyword evidence="4" id="KW-0028">Amino-acid biosynthesis</keyword>
<dbReference type="FunFam" id="3.40.50.1100:FF:000016">
    <property type="entry name" value="Cysteine synthase A"/>
    <property type="match status" value="1"/>
</dbReference>
<dbReference type="GO" id="GO:0016740">
    <property type="term" value="F:transferase activity"/>
    <property type="evidence" value="ECO:0007669"/>
    <property type="project" value="UniProtKB-KW"/>
</dbReference>
<dbReference type="InterPro" id="IPR001926">
    <property type="entry name" value="TrpB-like_PALP"/>
</dbReference>
<gene>
    <name evidence="11" type="primary">cysK</name>
    <name evidence="11" type="ORF">SAMEA4412673_01966</name>
</gene>
<protein>
    <recommendedName>
        <fullName evidence="3">Cysteine synthase</fullName>
    </recommendedName>
    <alternativeName>
        <fullName evidence="8">O-acetylserine (thiol)-lyase</fullName>
    </alternativeName>
    <alternativeName>
        <fullName evidence="9">O-acetylserine sulfhydrylase</fullName>
    </alternativeName>
</protein>
<evidence type="ECO:0000256" key="8">
    <source>
        <dbReference type="ARBA" id="ARBA00030296"/>
    </source>
</evidence>
<dbReference type="AlphaFoldDB" id="A0AAJ4XCL5"/>
<dbReference type="Pfam" id="PF00291">
    <property type="entry name" value="PALP"/>
    <property type="match status" value="1"/>
</dbReference>
<dbReference type="Gene3D" id="3.40.50.1100">
    <property type="match status" value="2"/>
</dbReference>
<dbReference type="PANTHER" id="PTHR10314">
    <property type="entry name" value="CYSTATHIONINE BETA-SYNTHASE"/>
    <property type="match status" value="1"/>
</dbReference>
<dbReference type="RefSeq" id="WP_157739473.1">
    <property type="nucleotide sequence ID" value="NZ_FNGK01000001.1"/>
</dbReference>
<keyword evidence="6" id="KW-0663">Pyridoxal phosphate</keyword>
<evidence type="ECO:0000256" key="3">
    <source>
        <dbReference type="ARBA" id="ARBA00019371"/>
    </source>
</evidence>
<evidence type="ECO:0000256" key="1">
    <source>
        <dbReference type="ARBA" id="ARBA00001933"/>
    </source>
</evidence>
<dbReference type="EMBL" id="LT906468">
    <property type="protein sequence ID" value="SNV50151.1"/>
    <property type="molecule type" value="Genomic_DNA"/>
</dbReference>
<dbReference type="InterPro" id="IPR050214">
    <property type="entry name" value="Cys_Synth/Cystath_Beta-Synth"/>
</dbReference>
<dbReference type="SUPFAM" id="SSF53686">
    <property type="entry name" value="Tryptophan synthase beta subunit-like PLP-dependent enzymes"/>
    <property type="match status" value="1"/>
</dbReference>
<keyword evidence="5 11" id="KW-0808">Transferase</keyword>
<keyword evidence="7" id="KW-0198">Cysteine biosynthesis</keyword>
<evidence type="ECO:0000256" key="4">
    <source>
        <dbReference type="ARBA" id="ARBA00022605"/>
    </source>
</evidence>
<evidence type="ECO:0000313" key="11">
    <source>
        <dbReference type="EMBL" id="SNV50151.1"/>
    </source>
</evidence>
<evidence type="ECO:0000256" key="2">
    <source>
        <dbReference type="ARBA" id="ARBA00007103"/>
    </source>
</evidence>
<evidence type="ECO:0000256" key="9">
    <source>
        <dbReference type="ARBA" id="ARBA00033075"/>
    </source>
</evidence>
<dbReference type="Proteomes" id="UP000215355">
    <property type="component" value="Chromosome 1"/>
</dbReference>
<evidence type="ECO:0000256" key="6">
    <source>
        <dbReference type="ARBA" id="ARBA00022898"/>
    </source>
</evidence>
<dbReference type="InterPro" id="IPR036052">
    <property type="entry name" value="TrpB-like_PALP_sf"/>
</dbReference>
<evidence type="ECO:0000256" key="7">
    <source>
        <dbReference type="ARBA" id="ARBA00023192"/>
    </source>
</evidence>
<sequence length="328" mass="37012">MIKDFIGNTPLRRDEYLSKRYRTNILIKEEFYNPGKSSKDRAAWFMVEDAIKRNKIVEGGTIVEASSGNTGISIALIAKELGYKSKIFVSASCSDEKIKLLESYGAEIERCDNSNGLHVFNSTQYLAQAFCSNNPNTYFTNQYYNSNNIKAHYKTTGPEIWQQTNAAVTHVLVGVGTGGSISGIGRFLKEHNPQVKIWGVEPKNSVYHLFMENKPIPEEEVRFDAIEGIGRTFIPGAFDKQVVDHIFQIGKDKSVSMAHQYLEEQGELLGFSSAAVLAALDENVDKMDLKEDDQLVLFFPDHGSRYINKLYQDHHPHKKIKENFNASI</sequence>
<evidence type="ECO:0000313" key="12">
    <source>
        <dbReference type="Proteomes" id="UP000215355"/>
    </source>
</evidence>
<proteinExistence type="inferred from homology"/>
<dbReference type="GO" id="GO:0019344">
    <property type="term" value="P:cysteine biosynthetic process"/>
    <property type="evidence" value="ECO:0007669"/>
    <property type="project" value="UniProtKB-KW"/>
</dbReference>
<dbReference type="FunFam" id="3.40.50.1100:FF:000118">
    <property type="entry name" value="Related to CYS4-cystathionine beta-synthase"/>
    <property type="match status" value="1"/>
</dbReference>
<dbReference type="CDD" id="cd01561">
    <property type="entry name" value="CBS_like"/>
    <property type="match status" value="1"/>
</dbReference>
<dbReference type="KEGG" id="smiz:4412673_01966"/>
<name>A0AAJ4XCL5_9SPHI</name>
<evidence type="ECO:0000256" key="5">
    <source>
        <dbReference type="ARBA" id="ARBA00022679"/>
    </source>
</evidence>
<feature type="domain" description="Tryptophan synthase beta chain-like PALP" evidence="10">
    <location>
        <begin position="2"/>
        <end position="301"/>
    </location>
</feature>